<keyword evidence="7" id="KW-1185">Reference proteome</keyword>
<comment type="cofactor">
    <cofactor evidence="4">
        <name>Zn(2+)</name>
        <dbReference type="ChEBI" id="CHEBI:29105"/>
    </cofactor>
    <text evidence="4">Binds 1 divalent metal cation per subunit.</text>
</comment>
<dbReference type="EMBL" id="JABEMA010000155">
    <property type="protein sequence ID" value="NNH23531.1"/>
    <property type="molecule type" value="Genomic_DNA"/>
</dbReference>
<dbReference type="InterPro" id="IPR013658">
    <property type="entry name" value="SGL"/>
</dbReference>
<name>A0A849BLK1_9ACTN</name>
<dbReference type="AlphaFoldDB" id="A0A849BLK1"/>
<feature type="binding site" evidence="4">
    <location>
        <position position="166"/>
    </location>
    <ligand>
        <name>a divalent metal cation</name>
        <dbReference type="ChEBI" id="CHEBI:60240"/>
    </ligand>
</feature>
<dbReference type="Pfam" id="PF08450">
    <property type="entry name" value="SGL"/>
    <property type="match status" value="1"/>
</dbReference>
<organism evidence="6 7">
    <name type="scientific">Pseudokineococcus marinus</name>
    <dbReference type="NCBI Taxonomy" id="351215"/>
    <lineage>
        <taxon>Bacteria</taxon>
        <taxon>Bacillati</taxon>
        <taxon>Actinomycetota</taxon>
        <taxon>Actinomycetes</taxon>
        <taxon>Kineosporiales</taxon>
        <taxon>Kineosporiaceae</taxon>
        <taxon>Pseudokineococcus</taxon>
    </lineage>
</organism>
<accession>A0A849BLK1</accession>
<feature type="active site" description="Proton donor/acceptor" evidence="3">
    <location>
        <position position="225"/>
    </location>
</feature>
<keyword evidence="4" id="KW-0862">Zinc</keyword>
<evidence type="ECO:0000256" key="2">
    <source>
        <dbReference type="ARBA" id="ARBA00022801"/>
    </source>
</evidence>
<dbReference type="Gene3D" id="2.120.10.30">
    <property type="entry name" value="TolB, C-terminal domain"/>
    <property type="match status" value="1"/>
</dbReference>
<dbReference type="PRINTS" id="PR01790">
    <property type="entry name" value="SMP30FAMILY"/>
</dbReference>
<feature type="domain" description="SMP-30/Gluconolactonase/LRE-like region" evidence="5">
    <location>
        <begin position="20"/>
        <end position="280"/>
    </location>
</feature>
<protein>
    <submittedName>
        <fullName evidence="6">SMP-30/gluconolactonase/LRE family protein</fullName>
    </submittedName>
</protein>
<evidence type="ECO:0000313" key="6">
    <source>
        <dbReference type="EMBL" id="NNH23531.1"/>
    </source>
</evidence>
<dbReference type="InterPro" id="IPR011042">
    <property type="entry name" value="6-blade_b-propeller_TolB-like"/>
</dbReference>
<proteinExistence type="inferred from homology"/>
<evidence type="ECO:0000259" key="5">
    <source>
        <dbReference type="Pfam" id="PF08450"/>
    </source>
</evidence>
<dbReference type="InterPro" id="IPR005511">
    <property type="entry name" value="SMP-30"/>
</dbReference>
<evidence type="ECO:0000256" key="4">
    <source>
        <dbReference type="PIRSR" id="PIRSR605511-2"/>
    </source>
</evidence>
<feature type="binding site" evidence="4">
    <location>
        <position position="132"/>
    </location>
    <ligand>
        <name>substrate</name>
    </ligand>
</feature>
<dbReference type="Proteomes" id="UP000555552">
    <property type="component" value="Unassembled WGS sequence"/>
</dbReference>
<gene>
    <name evidence="6" type="ORF">HLB09_10595</name>
</gene>
<feature type="binding site" evidence="4">
    <location>
        <position position="108"/>
    </location>
    <ligand>
        <name>substrate</name>
    </ligand>
</feature>
<dbReference type="PANTHER" id="PTHR47572">
    <property type="entry name" value="LIPOPROTEIN-RELATED"/>
    <property type="match status" value="1"/>
</dbReference>
<evidence type="ECO:0000256" key="1">
    <source>
        <dbReference type="ARBA" id="ARBA00008853"/>
    </source>
</evidence>
<dbReference type="GO" id="GO:0046872">
    <property type="term" value="F:metal ion binding"/>
    <property type="evidence" value="ECO:0007669"/>
    <property type="project" value="UniProtKB-KW"/>
</dbReference>
<reference evidence="6 7" key="1">
    <citation type="submission" date="2020-05" db="EMBL/GenBank/DDBJ databases">
        <title>MicrobeNet Type strains.</title>
        <authorList>
            <person name="Nicholson A.C."/>
        </authorList>
    </citation>
    <scope>NUCLEOTIDE SEQUENCE [LARGE SCALE GENOMIC DNA]</scope>
    <source>
        <strain evidence="6 7">JCM 14547</strain>
    </source>
</reference>
<dbReference type="InterPro" id="IPR051262">
    <property type="entry name" value="SMP-30/CGR1_Lactonase"/>
</dbReference>
<sequence length="300" mass="32402">MDDLLTAGAAVERLGGGMTWAEGPLWVPARRAVRCSDIPGNRVMEWHEPTGAWGVLAEDVEFTNGRTLGLDGEVVQCSHGRRRVEVERDGVVTGLVDAWRGHRLNSPNDVVVRSDGTVWFTDPSYGIHRRAEGHPGEEEYGGHHVFRLDPATGELDAVVTDVAMPNGLAFSPDERVLYVADSSRAPTRDDDPPGEGHTVHAYDVVDGRRCEGGRVLAEVDPGLPDGIRVDEHGHVWTTADTSLVVLRPDGSEVGRVPVGEVVSNLCFGGPGGTDVFVTASTSLYRLRARVRDATHVLAPR</sequence>
<keyword evidence="4" id="KW-0479">Metal-binding</keyword>
<comment type="similarity">
    <text evidence="1">Belongs to the SMP-30/CGR1 family.</text>
</comment>
<feature type="binding site" evidence="4">
    <location>
        <position position="22"/>
    </location>
    <ligand>
        <name>a divalent metal cation</name>
        <dbReference type="ChEBI" id="CHEBI:60240"/>
    </ligand>
</feature>
<dbReference type="PANTHER" id="PTHR47572:SF4">
    <property type="entry name" value="LACTONASE DRP35"/>
    <property type="match status" value="1"/>
</dbReference>
<dbReference type="SUPFAM" id="SSF63829">
    <property type="entry name" value="Calcium-dependent phosphotriesterase"/>
    <property type="match status" value="1"/>
</dbReference>
<evidence type="ECO:0000313" key="7">
    <source>
        <dbReference type="Proteomes" id="UP000555552"/>
    </source>
</evidence>
<comment type="caution">
    <text evidence="6">The sequence shown here is derived from an EMBL/GenBank/DDBJ whole genome shotgun (WGS) entry which is preliminary data.</text>
</comment>
<dbReference type="GO" id="GO:0016787">
    <property type="term" value="F:hydrolase activity"/>
    <property type="evidence" value="ECO:0007669"/>
    <property type="project" value="UniProtKB-KW"/>
</dbReference>
<evidence type="ECO:0000256" key="3">
    <source>
        <dbReference type="PIRSR" id="PIRSR605511-1"/>
    </source>
</evidence>
<keyword evidence="2" id="KW-0378">Hydrolase</keyword>
<feature type="binding site" evidence="4">
    <location>
        <position position="225"/>
    </location>
    <ligand>
        <name>a divalent metal cation</name>
        <dbReference type="ChEBI" id="CHEBI:60240"/>
    </ligand>
</feature>